<name>A0ABQ2KQI0_9NOCA</name>
<evidence type="ECO:0000313" key="2">
    <source>
        <dbReference type="EMBL" id="GGN87024.1"/>
    </source>
</evidence>
<keyword evidence="3" id="KW-1185">Reference proteome</keyword>
<dbReference type="InterPro" id="IPR049240">
    <property type="entry name" value="DUF6875"/>
</dbReference>
<dbReference type="EMBL" id="BMNE01000004">
    <property type="protein sequence ID" value="GGN87024.1"/>
    <property type="molecule type" value="Genomic_DNA"/>
</dbReference>
<sequence length="229" mass="25616">MSWLPLSSSGEGSRFTQDLLDRVRTWAHDHLTQPLDAIGREGPVCPYVGPAMRRDLIWVGRVAGAQPWPAYVRLVLSDALELFPKLPPDNGGSAVLRCLVTAMPDLHDYTLIDDLHAELKTQFVERGLMLGQFYPGCTQPGLWNKQYHPLDAPIPMLVVRTMMATDFPFLLDRPEWMSAYVKKFAPGLPAHVRNVVVGRLIASANAEVPEYHLVEEQVPQKVGAGRNQR</sequence>
<reference evidence="3" key="1">
    <citation type="journal article" date="2019" name="Int. J. Syst. Evol. Microbiol.">
        <title>The Global Catalogue of Microorganisms (GCM) 10K type strain sequencing project: providing services to taxonomists for standard genome sequencing and annotation.</title>
        <authorList>
            <consortium name="The Broad Institute Genomics Platform"/>
            <consortium name="The Broad Institute Genome Sequencing Center for Infectious Disease"/>
            <person name="Wu L."/>
            <person name="Ma J."/>
        </authorList>
    </citation>
    <scope>NUCLEOTIDE SEQUENCE [LARGE SCALE GENOMIC DNA]</scope>
    <source>
        <strain evidence="3">CGMCC 4.7329</strain>
    </source>
</reference>
<organism evidence="2 3">
    <name type="scientific">Nocardia rhizosphaerihabitans</name>
    <dbReference type="NCBI Taxonomy" id="1691570"/>
    <lineage>
        <taxon>Bacteria</taxon>
        <taxon>Bacillati</taxon>
        <taxon>Actinomycetota</taxon>
        <taxon>Actinomycetes</taxon>
        <taxon>Mycobacteriales</taxon>
        <taxon>Nocardiaceae</taxon>
        <taxon>Nocardia</taxon>
    </lineage>
</organism>
<proteinExistence type="predicted"/>
<gene>
    <name evidence="2" type="ORF">GCM10011610_43010</name>
</gene>
<evidence type="ECO:0000259" key="1">
    <source>
        <dbReference type="Pfam" id="PF21780"/>
    </source>
</evidence>
<accession>A0ABQ2KQI0</accession>
<evidence type="ECO:0000313" key="3">
    <source>
        <dbReference type="Proteomes" id="UP000658127"/>
    </source>
</evidence>
<protein>
    <recommendedName>
        <fullName evidence="1">DUF6875 domain-containing protein</fullName>
    </recommendedName>
</protein>
<dbReference type="Proteomes" id="UP000658127">
    <property type="component" value="Unassembled WGS sequence"/>
</dbReference>
<feature type="domain" description="DUF6875" evidence="1">
    <location>
        <begin position="21"/>
        <end position="193"/>
    </location>
</feature>
<dbReference type="Pfam" id="PF21780">
    <property type="entry name" value="DUF6875"/>
    <property type="match status" value="1"/>
</dbReference>
<comment type="caution">
    <text evidence="2">The sequence shown here is derived from an EMBL/GenBank/DDBJ whole genome shotgun (WGS) entry which is preliminary data.</text>
</comment>